<reference evidence="1" key="1">
    <citation type="submission" date="2021-06" db="EMBL/GenBank/DDBJ databases">
        <authorList>
            <person name="Gannon L."/>
            <person name="Redgwell R T."/>
            <person name="Michniewski S."/>
            <person name="Harrison D C."/>
            <person name="Millard A."/>
        </authorList>
    </citation>
    <scope>NUCLEOTIDE SEQUENCE</scope>
</reference>
<proteinExistence type="predicted"/>
<evidence type="ECO:0000313" key="1">
    <source>
        <dbReference type="EMBL" id="CAG7581769.1"/>
    </source>
</evidence>
<dbReference type="EMBL" id="OU342829">
    <property type="protein sequence ID" value="CAG7581769.1"/>
    <property type="molecule type" value="Genomic_DNA"/>
</dbReference>
<protein>
    <submittedName>
        <fullName evidence="1">Uncharacterized protein</fullName>
    </submittedName>
</protein>
<organism evidence="1">
    <name type="scientific">uncultured marine phage</name>
    <dbReference type="NCBI Taxonomy" id="707152"/>
    <lineage>
        <taxon>Viruses</taxon>
        <taxon>environmental samples</taxon>
    </lineage>
</organism>
<sequence>MGEETEKGETFKENTKEMKSDLTYKIDGSYKYPTNYHKIDDGGIGVEFVMNGSIYLFKKPIPDYLENEDIIKNGYWSRQLGGMIKLDPRDCLFFRVNKKTDKVNVFEPTDEIIYPTKSIIGTCKEYPKVIDNSSEAQRFQNIMYRSYTYDEYWDEGKSGINLEEFKGMCYLDDEHWIKDRHFKKTKRKDGNGYYYDSNNVVFEPRKFTGSREGFRLGNVHSNRKAVRRELRLSKILN</sequence>
<gene>
    <name evidence="1" type="ORF">SLAVMIC_01021</name>
</gene>
<name>A0A8D9CD54_9VIRU</name>
<accession>A0A8D9CD54</accession>